<proteinExistence type="inferred from homology"/>
<dbReference type="GO" id="GO:0003677">
    <property type="term" value="F:DNA binding"/>
    <property type="evidence" value="ECO:0007669"/>
    <property type="project" value="UniProtKB-KW"/>
</dbReference>
<gene>
    <name evidence="5" type="ORF">SAMN05660472_00721</name>
</gene>
<evidence type="ECO:0000313" key="6">
    <source>
        <dbReference type="Proteomes" id="UP000198718"/>
    </source>
</evidence>
<dbReference type="InterPro" id="IPR036388">
    <property type="entry name" value="WH-like_DNA-bd_sf"/>
</dbReference>
<sequence>MNGYKLTESEEKFAELIWQNEPIGSGDLVKLCDKEMNWKKSTTYTVLKKLCEKGIFQNVNAVVSSLVTKDEYYAKQSIRFVEDTFGGSLPKFLTAFIGVKKLSKYQAEELKKLIDEHKEV</sequence>
<dbReference type="Pfam" id="PF03965">
    <property type="entry name" value="Penicillinase_R"/>
    <property type="match status" value="1"/>
</dbReference>
<evidence type="ECO:0000256" key="4">
    <source>
        <dbReference type="ARBA" id="ARBA00023163"/>
    </source>
</evidence>
<keyword evidence="4" id="KW-0804">Transcription</keyword>
<protein>
    <submittedName>
        <fullName evidence="5">Predicted transcriptional regulator</fullName>
    </submittedName>
</protein>
<comment type="similarity">
    <text evidence="1">Belongs to the BlaI transcriptional regulatory family.</text>
</comment>
<keyword evidence="3" id="KW-0238">DNA-binding</keyword>
<dbReference type="Proteomes" id="UP000198718">
    <property type="component" value="Unassembled WGS sequence"/>
</dbReference>
<dbReference type="RefSeq" id="WP_090550379.1">
    <property type="nucleotide sequence ID" value="NZ_FNFP01000001.1"/>
</dbReference>
<name>A0A1G8Z4Z9_9FIRM</name>
<dbReference type="InterPro" id="IPR036390">
    <property type="entry name" value="WH_DNA-bd_sf"/>
</dbReference>
<accession>A0A1G8Z4Z9</accession>
<dbReference type="GO" id="GO:0045892">
    <property type="term" value="P:negative regulation of DNA-templated transcription"/>
    <property type="evidence" value="ECO:0007669"/>
    <property type="project" value="InterPro"/>
</dbReference>
<evidence type="ECO:0000256" key="3">
    <source>
        <dbReference type="ARBA" id="ARBA00023125"/>
    </source>
</evidence>
<organism evidence="5 6">
    <name type="scientific">Natronincola ferrireducens</name>
    <dbReference type="NCBI Taxonomy" id="393762"/>
    <lineage>
        <taxon>Bacteria</taxon>
        <taxon>Bacillati</taxon>
        <taxon>Bacillota</taxon>
        <taxon>Clostridia</taxon>
        <taxon>Peptostreptococcales</taxon>
        <taxon>Natronincolaceae</taxon>
        <taxon>Natronincola</taxon>
    </lineage>
</organism>
<evidence type="ECO:0000313" key="5">
    <source>
        <dbReference type="EMBL" id="SDK09455.1"/>
    </source>
</evidence>
<keyword evidence="2" id="KW-0805">Transcription regulation</keyword>
<dbReference type="InterPro" id="IPR005650">
    <property type="entry name" value="BlaI_family"/>
</dbReference>
<reference evidence="5 6" key="1">
    <citation type="submission" date="2016-10" db="EMBL/GenBank/DDBJ databases">
        <authorList>
            <person name="de Groot N.N."/>
        </authorList>
    </citation>
    <scope>NUCLEOTIDE SEQUENCE [LARGE SCALE GENOMIC DNA]</scope>
    <source>
        <strain evidence="5 6">DSM 18346</strain>
    </source>
</reference>
<dbReference type="STRING" id="393762.SAMN05660472_00721"/>
<dbReference type="Gene3D" id="1.10.4040.10">
    <property type="entry name" value="Penicillinase repressor domain"/>
    <property type="match status" value="1"/>
</dbReference>
<dbReference type="Gene3D" id="1.10.10.10">
    <property type="entry name" value="Winged helix-like DNA-binding domain superfamily/Winged helix DNA-binding domain"/>
    <property type="match status" value="1"/>
</dbReference>
<dbReference type="EMBL" id="FNFP01000001">
    <property type="protein sequence ID" value="SDK09455.1"/>
    <property type="molecule type" value="Genomic_DNA"/>
</dbReference>
<keyword evidence="6" id="KW-1185">Reference proteome</keyword>
<dbReference type="OrthoDB" id="9795583at2"/>
<evidence type="ECO:0000256" key="1">
    <source>
        <dbReference type="ARBA" id="ARBA00011046"/>
    </source>
</evidence>
<evidence type="ECO:0000256" key="2">
    <source>
        <dbReference type="ARBA" id="ARBA00023015"/>
    </source>
</evidence>
<dbReference type="AlphaFoldDB" id="A0A1G8Z4Z9"/>
<dbReference type="SUPFAM" id="SSF46785">
    <property type="entry name" value="Winged helix' DNA-binding domain"/>
    <property type="match status" value="1"/>
</dbReference>